<dbReference type="EMBL" id="LT991978">
    <property type="protein sequence ID" value="SPK77663.1"/>
    <property type="molecule type" value="Genomic_DNA"/>
</dbReference>
<protein>
    <submittedName>
        <fullName evidence="1">Uncharacterized protein</fullName>
    </submittedName>
</protein>
<keyword evidence="1" id="KW-0614">Plasmid</keyword>
<accession>A0A375ISK1</accession>
<evidence type="ECO:0000313" key="2">
    <source>
        <dbReference type="Proteomes" id="UP000255505"/>
    </source>
</evidence>
<reference evidence="1 2" key="1">
    <citation type="submission" date="2018-01" db="EMBL/GenBank/DDBJ databases">
        <authorList>
            <person name="Gaut B.S."/>
            <person name="Morton B.R."/>
            <person name="Clegg M.T."/>
            <person name="Duvall M.R."/>
        </authorList>
    </citation>
    <scope>NUCLEOTIDE SEQUENCE [LARGE SCALE GENOMIC DNA]</scope>
    <source>
        <strain evidence="1">Cupriavidus taiwanensis LMG 19425</strain>
        <plasmid evidence="2">Plasmid iii</plasmid>
    </source>
</reference>
<geneLocation type="plasmid" evidence="1">
    <name>III</name>
</geneLocation>
<gene>
    <name evidence="1" type="ORF">CT19425_P70003</name>
</gene>
<sequence length="117" mass="13153">MHHLPDPDVIHRAWLCPEDLLPQGQLLRQQVLLLLRSLLAHLRERAGEVRAALATGAQVLLGGTASPRGTASTAEGFHPLMAVQGYEMNIGRDNFGFEAWRVRRVFPMDSCQRRFKI</sequence>
<evidence type="ECO:0000313" key="1">
    <source>
        <dbReference type="EMBL" id="SPK77663.1"/>
    </source>
</evidence>
<name>A0A375ISK1_9BURK</name>
<proteinExistence type="predicted"/>
<dbReference type="Proteomes" id="UP000255505">
    <property type="component" value="Plasmid III"/>
</dbReference>
<organism evidence="1 2">
    <name type="scientific">Cupriavidus taiwanensis</name>
    <dbReference type="NCBI Taxonomy" id="164546"/>
    <lineage>
        <taxon>Bacteria</taxon>
        <taxon>Pseudomonadati</taxon>
        <taxon>Pseudomonadota</taxon>
        <taxon>Betaproteobacteria</taxon>
        <taxon>Burkholderiales</taxon>
        <taxon>Burkholderiaceae</taxon>
        <taxon>Cupriavidus</taxon>
    </lineage>
</organism>
<dbReference type="AlphaFoldDB" id="A0A375ISK1"/>